<accession>X1NHI5</accession>
<gene>
    <name evidence="1" type="ORF">S06H3_24634</name>
</gene>
<organism evidence="1">
    <name type="scientific">marine sediment metagenome</name>
    <dbReference type="NCBI Taxonomy" id="412755"/>
    <lineage>
        <taxon>unclassified sequences</taxon>
        <taxon>metagenomes</taxon>
        <taxon>ecological metagenomes</taxon>
    </lineage>
</organism>
<dbReference type="AlphaFoldDB" id="X1NHI5"/>
<sequence>MIKINNPALKGLEFLKELSPLKRVGVDKVNICCIIEERFKSIG</sequence>
<proteinExistence type="predicted"/>
<comment type="caution">
    <text evidence="1">The sequence shown here is derived from an EMBL/GenBank/DDBJ whole genome shotgun (WGS) entry which is preliminary data.</text>
</comment>
<evidence type="ECO:0000313" key="1">
    <source>
        <dbReference type="EMBL" id="GAI26270.1"/>
    </source>
</evidence>
<protein>
    <submittedName>
        <fullName evidence="1">Uncharacterized protein</fullName>
    </submittedName>
</protein>
<dbReference type="EMBL" id="BARV01013793">
    <property type="protein sequence ID" value="GAI26270.1"/>
    <property type="molecule type" value="Genomic_DNA"/>
</dbReference>
<feature type="non-terminal residue" evidence="1">
    <location>
        <position position="43"/>
    </location>
</feature>
<name>X1NHI5_9ZZZZ</name>
<reference evidence="1" key="1">
    <citation type="journal article" date="2014" name="Front. Microbiol.">
        <title>High frequency of phylogenetically diverse reductive dehalogenase-homologous genes in deep subseafloor sedimentary metagenomes.</title>
        <authorList>
            <person name="Kawai M."/>
            <person name="Futagami T."/>
            <person name="Toyoda A."/>
            <person name="Takaki Y."/>
            <person name="Nishi S."/>
            <person name="Hori S."/>
            <person name="Arai W."/>
            <person name="Tsubouchi T."/>
            <person name="Morono Y."/>
            <person name="Uchiyama I."/>
            <person name="Ito T."/>
            <person name="Fujiyama A."/>
            <person name="Inagaki F."/>
            <person name="Takami H."/>
        </authorList>
    </citation>
    <scope>NUCLEOTIDE SEQUENCE</scope>
    <source>
        <strain evidence="1">Expedition CK06-06</strain>
    </source>
</reference>